<proteinExistence type="predicted"/>
<dbReference type="PANTHER" id="PTHR10185:SF9">
    <property type="entry name" value="INACTIVE PHOSPHOLIPASE D5"/>
    <property type="match status" value="1"/>
</dbReference>
<dbReference type="Ensembl" id="ENSXCOT00000016612.1">
    <property type="protein sequence ID" value="ENSXCOP00000016405.1"/>
    <property type="gene ID" value="ENSXCOG00000012386.1"/>
</dbReference>
<reference evidence="1" key="2">
    <citation type="submission" date="2025-09" db="UniProtKB">
        <authorList>
            <consortium name="Ensembl"/>
        </authorList>
    </citation>
    <scope>IDENTIFICATION</scope>
</reference>
<organism evidence="1 2">
    <name type="scientific">Xiphophorus couchianus</name>
    <name type="common">Monterrey platyfish</name>
    <dbReference type="NCBI Taxonomy" id="32473"/>
    <lineage>
        <taxon>Eukaryota</taxon>
        <taxon>Metazoa</taxon>
        <taxon>Chordata</taxon>
        <taxon>Craniata</taxon>
        <taxon>Vertebrata</taxon>
        <taxon>Euteleostomi</taxon>
        <taxon>Actinopterygii</taxon>
        <taxon>Neopterygii</taxon>
        <taxon>Teleostei</taxon>
        <taxon>Neoteleostei</taxon>
        <taxon>Acanthomorphata</taxon>
        <taxon>Ovalentaria</taxon>
        <taxon>Atherinomorphae</taxon>
        <taxon>Cyprinodontiformes</taxon>
        <taxon>Poeciliidae</taxon>
        <taxon>Poeciliinae</taxon>
        <taxon>Xiphophorus</taxon>
    </lineage>
</organism>
<dbReference type="STRING" id="32473.ENSXCOP00000016405"/>
<dbReference type="GeneTree" id="ENSGT00940000179440"/>
<dbReference type="Proteomes" id="UP000261380">
    <property type="component" value="Unplaced"/>
</dbReference>
<dbReference type="InterPro" id="IPR050874">
    <property type="entry name" value="Diverse_PLD-related"/>
</dbReference>
<dbReference type="AlphaFoldDB" id="A0A3B5LZK6"/>
<evidence type="ECO:0000313" key="2">
    <source>
        <dbReference type="Proteomes" id="UP000261380"/>
    </source>
</evidence>
<accession>A0A3B5LZK6</accession>
<keyword evidence="2" id="KW-1185">Reference proteome</keyword>
<reference evidence="1" key="1">
    <citation type="submission" date="2025-08" db="UniProtKB">
        <authorList>
            <consortium name="Ensembl"/>
        </authorList>
    </citation>
    <scope>IDENTIFICATION</scope>
</reference>
<protein>
    <submittedName>
        <fullName evidence="1">Uncharacterized protein</fullName>
    </submittedName>
</protein>
<evidence type="ECO:0000313" key="1">
    <source>
        <dbReference type="Ensembl" id="ENSXCOP00000016405.1"/>
    </source>
</evidence>
<sequence>MVTDNAVYLGTHDWVGSDFAINAGVGLVVRMKDSTKDTGATILEHIKASFERDWRSRYLYVQQTGTHCVF</sequence>
<dbReference type="PANTHER" id="PTHR10185">
    <property type="entry name" value="PHOSPHOLIPASE D - RELATED"/>
    <property type="match status" value="1"/>
</dbReference>
<name>A0A3B5LZK6_9TELE</name>